<dbReference type="AlphaFoldDB" id="H2YCW6"/>
<dbReference type="FunFam" id="1.10.630.10:FF:000238">
    <property type="entry name" value="Cytochrome P450 2A6"/>
    <property type="match status" value="1"/>
</dbReference>
<accession>H2YCW6</accession>
<keyword evidence="10 13" id="KW-0408">Iron</keyword>
<sequence>MFFMFGLLYMTNFISISAFLFLVAMYAIYRYWSMKPRNFPPGPTGLPVFGVLPYLGMRPEQTFNKWKKTYGPVMGVRMSKKDWVVLGDHSNIKLNSLEQHVRNEAPHLIEAVRGQSNKPFDIENIVTNAVFNTLSLVVYGQRFEYSDQRFHESLPFALTNETFAGILKTVFTRRNSKKRNMENLEGIMGMSCSFYLLIHYWVSDNLLHHFLEHKNTMSRQTLRGFVDAFLSVQDSGIDSSFNVDQLIHYISDLFICGTITTAGALRWALLCLLHHPDKQDKMRREIIEVLGRKGIERLSEVADLPYTSAFIHEVCRYRTIFPLGLPHKTSYDVLLDSYFIPQGTTVCINLWGVHNDPCLFDEPGEFRPERHLYEDGKFGRSDYVIPFSVGPRHCLGHQVASMMLFSHLVNLMRNFEFLPDPTDPNLPDITNGSSGILFLPRNFKLVAKAL</sequence>
<dbReference type="PANTHER" id="PTHR24300:SF397">
    <property type="entry name" value="CYTOCHROME P450 2U1"/>
    <property type="match status" value="1"/>
</dbReference>
<evidence type="ECO:0000256" key="10">
    <source>
        <dbReference type="ARBA" id="ARBA00023004"/>
    </source>
</evidence>
<dbReference type="Ensembl" id="ENSCSAVT00000003212.1">
    <property type="protein sequence ID" value="ENSCSAVP00000003164.1"/>
    <property type="gene ID" value="ENSCSAVG00000001883.1"/>
</dbReference>
<keyword evidence="9 14" id="KW-0560">Oxidoreductase</keyword>
<evidence type="ECO:0000256" key="13">
    <source>
        <dbReference type="PIRSR" id="PIRSR602401-1"/>
    </source>
</evidence>
<evidence type="ECO:0000256" key="14">
    <source>
        <dbReference type="RuleBase" id="RU000461"/>
    </source>
</evidence>
<dbReference type="Gene3D" id="1.10.630.10">
    <property type="entry name" value="Cytochrome P450"/>
    <property type="match status" value="1"/>
</dbReference>
<evidence type="ECO:0000256" key="6">
    <source>
        <dbReference type="ARBA" id="ARBA00022723"/>
    </source>
</evidence>
<evidence type="ECO:0000256" key="11">
    <source>
        <dbReference type="ARBA" id="ARBA00023033"/>
    </source>
</evidence>
<dbReference type="HOGENOM" id="CLU_001570_22_3_1"/>
<dbReference type="GO" id="GO:0008395">
    <property type="term" value="F:steroid hydroxylase activity"/>
    <property type="evidence" value="ECO:0007669"/>
    <property type="project" value="TreeGrafter"/>
</dbReference>
<protein>
    <submittedName>
        <fullName evidence="16">Uncharacterized protein</fullName>
    </submittedName>
</protein>
<dbReference type="GO" id="GO:0005789">
    <property type="term" value="C:endoplasmic reticulum membrane"/>
    <property type="evidence" value="ECO:0007669"/>
    <property type="project" value="UniProtKB-SubCell"/>
</dbReference>
<evidence type="ECO:0000256" key="4">
    <source>
        <dbReference type="ARBA" id="ARBA00010617"/>
    </source>
</evidence>
<dbReference type="SUPFAM" id="SSF48264">
    <property type="entry name" value="Cytochrome P450"/>
    <property type="match status" value="1"/>
</dbReference>
<keyword evidence="15" id="KW-1133">Transmembrane helix</keyword>
<evidence type="ECO:0000256" key="3">
    <source>
        <dbReference type="ARBA" id="ARBA00004406"/>
    </source>
</evidence>
<evidence type="ECO:0000256" key="12">
    <source>
        <dbReference type="ARBA" id="ARBA00023136"/>
    </source>
</evidence>
<dbReference type="Proteomes" id="UP000007875">
    <property type="component" value="Unassembled WGS sequence"/>
</dbReference>
<comment type="subcellular location">
    <subcellularLocation>
        <location evidence="3">Endoplasmic reticulum membrane</location>
        <topology evidence="3">Peripheral membrane protein</topology>
    </subcellularLocation>
    <subcellularLocation>
        <location evidence="2">Microsome membrane</location>
        <topology evidence="2">Peripheral membrane protein</topology>
    </subcellularLocation>
</comment>
<comment type="cofactor">
    <cofactor evidence="1 13">
        <name>heme</name>
        <dbReference type="ChEBI" id="CHEBI:30413"/>
    </cofactor>
</comment>
<dbReference type="PANTHER" id="PTHR24300">
    <property type="entry name" value="CYTOCHROME P450 508A4-RELATED"/>
    <property type="match status" value="1"/>
</dbReference>
<dbReference type="GO" id="GO:0020037">
    <property type="term" value="F:heme binding"/>
    <property type="evidence" value="ECO:0007669"/>
    <property type="project" value="InterPro"/>
</dbReference>
<dbReference type="PRINTS" id="PR00463">
    <property type="entry name" value="EP450I"/>
</dbReference>
<dbReference type="InterPro" id="IPR017972">
    <property type="entry name" value="Cyt_P450_CS"/>
</dbReference>
<feature type="transmembrane region" description="Helical" evidence="15">
    <location>
        <begin position="6"/>
        <end position="29"/>
    </location>
</feature>
<dbReference type="GO" id="GO:0006082">
    <property type="term" value="P:organic acid metabolic process"/>
    <property type="evidence" value="ECO:0007669"/>
    <property type="project" value="TreeGrafter"/>
</dbReference>
<keyword evidence="15" id="KW-0812">Transmembrane</keyword>
<keyword evidence="5 13" id="KW-0349">Heme</keyword>
<dbReference type="InterPro" id="IPR001128">
    <property type="entry name" value="Cyt_P450"/>
</dbReference>
<evidence type="ECO:0000256" key="1">
    <source>
        <dbReference type="ARBA" id="ARBA00001971"/>
    </source>
</evidence>
<organism evidence="16 17">
    <name type="scientific">Ciona savignyi</name>
    <name type="common">Pacific transparent sea squirt</name>
    <dbReference type="NCBI Taxonomy" id="51511"/>
    <lineage>
        <taxon>Eukaryota</taxon>
        <taxon>Metazoa</taxon>
        <taxon>Chordata</taxon>
        <taxon>Tunicata</taxon>
        <taxon>Ascidiacea</taxon>
        <taxon>Phlebobranchia</taxon>
        <taxon>Cionidae</taxon>
        <taxon>Ciona</taxon>
    </lineage>
</organism>
<keyword evidence="7" id="KW-0256">Endoplasmic reticulum</keyword>
<name>H2YCW6_CIOSA</name>
<dbReference type="PROSITE" id="PS00086">
    <property type="entry name" value="CYTOCHROME_P450"/>
    <property type="match status" value="1"/>
</dbReference>
<keyword evidence="17" id="KW-1185">Reference proteome</keyword>
<dbReference type="Pfam" id="PF00067">
    <property type="entry name" value="p450"/>
    <property type="match status" value="1"/>
</dbReference>
<reference evidence="16" key="3">
    <citation type="submission" date="2025-09" db="UniProtKB">
        <authorList>
            <consortium name="Ensembl"/>
        </authorList>
    </citation>
    <scope>IDENTIFICATION</scope>
</reference>
<reference evidence="16" key="2">
    <citation type="submission" date="2025-08" db="UniProtKB">
        <authorList>
            <consortium name="Ensembl"/>
        </authorList>
    </citation>
    <scope>IDENTIFICATION</scope>
</reference>
<evidence type="ECO:0000313" key="16">
    <source>
        <dbReference type="Ensembl" id="ENSCSAVP00000003164.1"/>
    </source>
</evidence>
<dbReference type="PRINTS" id="PR00385">
    <property type="entry name" value="P450"/>
</dbReference>
<keyword evidence="11 14" id="KW-0503">Monooxygenase</keyword>
<evidence type="ECO:0000256" key="8">
    <source>
        <dbReference type="ARBA" id="ARBA00022848"/>
    </source>
</evidence>
<evidence type="ECO:0000256" key="15">
    <source>
        <dbReference type="SAM" id="Phobius"/>
    </source>
</evidence>
<evidence type="ECO:0000256" key="7">
    <source>
        <dbReference type="ARBA" id="ARBA00022824"/>
    </source>
</evidence>
<feature type="binding site" description="axial binding residue" evidence="13">
    <location>
        <position position="394"/>
    </location>
    <ligand>
        <name>heme</name>
        <dbReference type="ChEBI" id="CHEBI:30413"/>
    </ligand>
    <ligandPart>
        <name>Fe</name>
        <dbReference type="ChEBI" id="CHEBI:18248"/>
    </ligandPart>
</feature>
<evidence type="ECO:0000256" key="2">
    <source>
        <dbReference type="ARBA" id="ARBA00004174"/>
    </source>
</evidence>
<keyword evidence="8" id="KW-0492">Microsome</keyword>
<dbReference type="GO" id="GO:0006805">
    <property type="term" value="P:xenobiotic metabolic process"/>
    <property type="evidence" value="ECO:0007669"/>
    <property type="project" value="TreeGrafter"/>
</dbReference>
<dbReference type="InterPro" id="IPR002401">
    <property type="entry name" value="Cyt_P450_E_grp-I"/>
</dbReference>
<dbReference type="InterPro" id="IPR050182">
    <property type="entry name" value="Cytochrome_P450_fam2"/>
</dbReference>
<dbReference type="GeneTree" id="ENSGT00940000160689"/>
<proteinExistence type="inferred from homology"/>
<reference evidence="17" key="1">
    <citation type="submission" date="2003-08" db="EMBL/GenBank/DDBJ databases">
        <authorList>
            <person name="Birren B."/>
            <person name="Nusbaum C."/>
            <person name="Abebe A."/>
            <person name="Abouelleil A."/>
            <person name="Adekoya E."/>
            <person name="Ait-zahra M."/>
            <person name="Allen N."/>
            <person name="Allen T."/>
            <person name="An P."/>
            <person name="Anderson M."/>
            <person name="Anderson S."/>
            <person name="Arachchi H."/>
            <person name="Armbruster J."/>
            <person name="Bachantsang P."/>
            <person name="Baldwin J."/>
            <person name="Barry A."/>
            <person name="Bayul T."/>
            <person name="Blitshsteyn B."/>
            <person name="Bloom T."/>
            <person name="Blye J."/>
            <person name="Boguslavskiy L."/>
            <person name="Borowsky M."/>
            <person name="Boukhgalter B."/>
            <person name="Brunache A."/>
            <person name="Butler J."/>
            <person name="Calixte N."/>
            <person name="Calvo S."/>
            <person name="Camarata J."/>
            <person name="Campo K."/>
            <person name="Chang J."/>
            <person name="Cheshatsang Y."/>
            <person name="Citroen M."/>
            <person name="Collymore A."/>
            <person name="Considine T."/>
            <person name="Cook A."/>
            <person name="Cooke P."/>
            <person name="Corum B."/>
            <person name="Cuomo C."/>
            <person name="David R."/>
            <person name="Dawoe T."/>
            <person name="Degray S."/>
            <person name="Dodge S."/>
            <person name="Dooley K."/>
            <person name="Dorje P."/>
            <person name="Dorjee K."/>
            <person name="Dorris L."/>
            <person name="Duffey N."/>
            <person name="Dupes A."/>
            <person name="Elkins T."/>
            <person name="Engels R."/>
            <person name="Erickson J."/>
            <person name="Farina A."/>
            <person name="Faro S."/>
            <person name="Ferreira P."/>
            <person name="Fischer H."/>
            <person name="Fitzgerald M."/>
            <person name="Foley K."/>
            <person name="Gage D."/>
            <person name="Galagan J."/>
            <person name="Gearin G."/>
            <person name="Gnerre S."/>
            <person name="Gnirke A."/>
            <person name="Goyette A."/>
            <person name="Graham J."/>
            <person name="Grandbois E."/>
            <person name="Gyaltsen K."/>
            <person name="Hafez N."/>
            <person name="Hagopian D."/>
            <person name="Hagos B."/>
            <person name="Hall J."/>
            <person name="Hatcher B."/>
            <person name="Heller A."/>
            <person name="Higgins H."/>
            <person name="Honan T."/>
            <person name="Horn A."/>
            <person name="Houde N."/>
            <person name="Hughes L."/>
            <person name="Hulme W."/>
            <person name="Husby E."/>
            <person name="Iliev I."/>
            <person name="Jaffe D."/>
            <person name="Jones C."/>
            <person name="Kamal M."/>
            <person name="Kamat A."/>
            <person name="Kamvysselis M."/>
            <person name="Karlsson E."/>
            <person name="Kells C."/>
            <person name="Kieu A."/>
            <person name="Kisner P."/>
            <person name="Kodira C."/>
            <person name="Kulbokas E."/>
            <person name="Labutti K."/>
            <person name="Lama D."/>
            <person name="Landers T."/>
            <person name="Leger J."/>
            <person name="Levine S."/>
            <person name="Lewis D."/>
            <person name="Lewis T."/>
            <person name="Lindblad-toh K."/>
            <person name="Liu X."/>
            <person name="Lokyitsang T."/>
            <person name="Lokyitsang Y."/>
            <person name="Lucien O."/>
            <person name="Lui A."/>
            <person name="Ma L.J."/>
            <person name="Mabbitt R."/>
            <person name="Macdonald J."/>
            <person name="Maclean C."/>
            <person name="Major J."/>
            <person name="Manning J."/>
            <person name="Marabella R."/>
            <person name="Maru K."/>
            <person name="Matthews C."/>
            <person name="Mauceli E."/>
            <person name="Mccarthy M."/>
            <person name="Mcdonough S."/>
            <person name="Mcghee T."/>
            <person name="Meldrim J."/>
            <person name="Meneus L."/>
            <person name="Mesirov J."/>
            <person name="Mihalev A."/>
            <person name="Mihova T."/>
            <person name="Mikkelsen T."/>
            <person name="Mlenga V."/>
            <person name="Moru K."/>
            <person name="Mozes J."/>
            <person name="Mulrain L."/>
            <person name="Munson G."/>
            <person name="Naylor J."/>
            <person name="Newes C."/>
            <person name="Nguyen C."/>
            <person name="Nguyen N."/>
            <person name="Nguyen T."/>
            <person name="Nicol R."/>
            <person name="Nielsen C."/>
            <person name="Nizzari M."/>
            <person name="Norbu C."/>
            <person name="Norbu N."/>
            <person name="O'donnell P."/>
            <person name="Okoawo O."/>
            <person name="O'leary S."/>
            <person name="Omotosho B."/>
            <person name="O'neill K."/>
            <person name="Osman S."/>
            <person name="Parker S."/>
            <person name="Perrin D."/>
            <person name="Phunkhang P."/>
            <person name="Piqani B."/>
            <person name="Purcell S."/>
            <person name="Rachupka T."/>
            <person name="Ramasamy U."/>
            <person name="Rameau R."/>
            <person name="Ray V."/>
            <person name="Raymond C."/>
            <person name="Retta R."/>
            <person name="Richardson S."/>
            <person name="Rise C."/>
            <person name="Rodriguez J."/>
            <person name="Rogers J."/>
            <person name="Rogov P."/>
            <person name="Rutman M."/>
            <person name="Schupbach R."/>
            <person name="Seaman C."/>
            <person name="Settipalli S."/>
            <person name="Sharpe T."/>
            <person name="Sheridan J."/>
            <person name="Sherpa N."/>
            <person name="Shi J."/>
            <person name="Smirnov S."/>
            <person name="Smith C."/>
            <person name="Sougnez C."/>
            <person name="Spencer B."/>
            <person name="Stalker J."/>
            <person name="Stange-thomann N."/>
            <person name="Stavropoulos S."/>
            <person name="Stetson K."/>
            <person name="Stone C."/>
            <person name="Stone S."/>
            <person name="Stubbs M."/>
            <person name="Talamas J."/>
            <person name="Tchuinga P."/>
            <person name="Tenzing P."/>
            <person name="Tesfaye S."/>
            <person name="Theodore J."/>
            <person name="Thoulutsang Y."/>
            <person name="Topham K."/>
            <person name="Towey S."/>
            <person name="Tsamla T."/>
            <person name="Tsomo N."/>
            <person name="Vallee D."/>
            <person name="Vassiliev H."/>
            <person name="Venkataraman V."/>
            <person name="Vinson J."/>
            <person name="Vo A."/>
            <person name="Wade C."/>
            <person name="Wang S."/>
            <person name="Wangchuk T."/>
            <person name="Wangdi T."/>
            <person name="Whittaker C."/>
            <person name="Wilkinson J."/>
            <person name="Wu Y."/>
            <person name="Wyman D."/>
            <person name="Yadav S."/>
            <person name="Yang S."/>
            <person name="Yang X."/>
            <person name="Yeager S."/>
            <person name="Yee E."/>
            <person name="Young G."/>
            <person name="Zainoun J."/>
            <person name="Zembeck L."/>
            <person name="Zimmer A."/>
            <person name="Zody M."/>
            <person name="Lander E."/>
        </authorList>
    </citation>
    <scope>NUCLEOTIDE SEQUENCE [LARGE SCALE GENOMIC DNA]</scope>
</reference>
<evidence type="ECO:0000256" key="9">
    <source>
        <dbReference type="ARBA" id="ARBA00023002"/>
    </source>
</evidence>
<comment type="similarity">
    <text evidence="4 14">Belongs to the cytochrome P450 family.</text>
</comment>
<dbReference type="InterPro" id="IPR036396">
    <property type="entry name" value="Cyt_P450_sf"/>
</dbReference>
<evidence type="ECO:0000256" key="5">
    <source>
        <dbReference type="ARBA" id="ARBA00022617"/>
    </source>
</evidence>
<keyword evidence="6 13" id="KW-0479">Metal-binding</keyword>
<evidence type="ECO:0000313" key="17">
    <source>
        <dbReference type="Proteomes" id="UP000007875"/>
    </source>
</evidence>
<dbReference type="GO" id="GO:0016712">
    <property type="term" value="F:oxidoreductase activity, acting on paired donors, with incorporation or reduction of molecular oxygen, reduced flavin or flavoprotein as one donor, and incorporation of one atom of oxygen"/>
    <property type="evidence" value="ECO:0007669"/>
    <property type="project" value="TreeGrafter"/>
</dbReference>
<keyword evidence="12 15" id="KW-0472">Membrane</keyword>
<dbReference type="GO" id="GO:0005506">
    <property type="term" value="F:iron ion binding"/>
    <property type="evidence" value="ECO:0007669"/>
    <property type="project" value="InterPro"/>
</dbReference>